<reference evidence="2" key="2">
    <citation type="submission" date="2023-06" db="EMBL/GenBank/DDBJ databases">
        <authorList>
            <consortium name="Lawrence Berkeley National Laboratory"/>
            <person name="Mondo S.J."/>
            <person name="Hensen N."/>
            <person name="Bonometti L."/>
            <person name="Westerberg I."/>
            <person name="Brannstrom I.O."/>
            <person name="Guillou S."/>
            <person name="Cros-Aarteil S."/>
            <person name="Calhoun S."/>
            <person name="Haridas S."/>
            <person name="Kuo A."/>
            <person name="Pangilinan J."/>
            <person name="Riley R."/>
            <person name="Labutti K."/>
            <person name="Andreopoulos B."/>
            <person name="Lipzen A."/>
            <person name="Chen C."/>
            <person name="Yanf M."/>
            <person name="Daum C."/>
            <person name="Ng V."/>
            <person name="Clum A."/>
            <person name="Steindorff A."/>
            <person name="Ohm R."/>
            <person name="Martin F."/>
            <person name="Silar P."/>
            <person name="Natvig D."/>
            <person name="Lalanne C."/>
            <person name="Gautier V."/>
            <person name="Ament-Velasquez S.L."/>
            <person name="Kruys A."/>
            <person name="Hutchinson M.I."/>
            <person name="Powell A.J."/>
            <person name="Barry K."/>
            <person name="Miller A.N."/>
            <person name="Grigoriev I.V."/>
            <person name="Debuchy R."/>
            <person name="Gladieux P."/>
            <person name="Thoren M.H."/>
            <person name="Johannesson H."/>
        </authorList>
    </citation>
    <scope>NUCLEOTIDE SEQUENCE</scope>
    <source>
        <strain evidence="2">CBS 333.67</strain>
    </source>
</reference>
<evidence type="ECO:0000256" key="1">
    <source>
        <dbReference type="SAM" id="MobiDB-lite"/>
    </source>
</evidence>
<gene>
    <name evidence="2" type="ORF">B0T15DRAFT_555146</name>
</gene>
<dbReference type="RefSeq" id="XP_062720992.1">
    <property type="nucleotide sequence ID" value="XM_062870381.1"/>
</dbReference>
<dbReference type="AlphaFoldDB" id="A0AAJ0GS89"/>
<protein>
    <submittedName>
        <fullName evidence="2">Uncharacterized protein</fullName>
    </submittedName>
</protein>
<dbReference type="Proteomes" id="UP001273166">
    <property type="component" value="Unassembled WGS sequence"/>
</dbReference>
<feature type="region of interest" description="Disordered" evidence="1">
    <location>
        <begin position="126"/>
        <end position="147"/>
    </location>
</feature>
<reference evidence="2" key="1">
    <citation type="journal article" date="2023" name="Mol. Phylogenet. Evol.">
        <title>Genome-scale phylogeny and comparative genomics of the fungal order Sordariales.</title>
        <authorList>
            <person name="Hensen N."/>
            <person name="Bonometti L."/>
            <person name="Westerberg I."/>
            <person name="Brannstrom I.O."/>
            <person name="Guillou S."/>
            <person name="Cros-Aarteil S."/>
            <person name="Calhoun S."/>
            <person name="Haridas S."/>
            <person name="Kuo A."/>
            <person name="Mondo S."/>
            <person name="Pangilinan J."/>
            <person name="Riley R."/>
            <person name="LaButti K."/>
            <person name="Andreopoulos B."/>
            <person name="Lipzen A."/>
            <person name="Chen C."/>
            <person name="Yan M."/>
            <person name="Daum C."/>
            <person name="Ng V."/>
            <person name="Clum A."/>
            <person name="Steindorff A."/>
            <person name="Ohm R.A."/>
            <person name="Martin F."/>
            <person name="Silar P."/>
            <person name="Natvig D.O."/>
            <person name="Lalanne C."/>
            <person name="Gautier V."/>
            <person name="Ament-Velasquez S.L."/>
            <person name="Kruys A."/>
            <person name="Hutchinson M.I."/>
            <person name="Powell A.J."/>
            <person name="Barry K."/>
            <person name="Miller A.N."/>
            <person name="Grigoriev I.V."/>
            <person name="Debuchy R."/>
            <person name="Gladieux P."/>
            <person name="Hiltunen Thoren M."/>
            <person name="Johannesson H."/>
        </authorList>
    </citation>
    <scope>NUCLEOTIDE SEQUENCE</scope>
    <source>
        <strain evidence="2">CBS 333.67</strain>
    </source>
</reference>
<organism evidence="2 3">
    <name type="scientific">Chaetomium strumarium</name>
    <dbReference type="NCBI Taxonomy" id="1170767"/>
    <lineage>
        <taxon>Eukaryota</taxon>
        <taxon>Fungi</taxon>
        <taxon>Dikarya</taxon>
        <taxon>Ascomycota</taxon>
        <taxon>Pezizomycotina</taxon>
        <taxon>Sordariomycetes</taxon>
        <taxon>Sordariomycetidae</taxon>
        <taxon>Sordariales</taxon>
        <taxon>Chaetomiaceae</taxon>
        <taxon>Chaetomium</taxon>
    </lineage>
</organism>
<dbReference type="GeneID" id="87889210"/>
<comment type="caution">
    <text evidence="2">The sequence shown here is derived from an EMBL/GenBank/DDBJ whole genome shotgun (WGS) entry which is preliminary data.</text>
</comment>
<name>A0AAJ0GS89_9PEZI</name>
<sequence length="147" mass="16798">MSSRGQPNPPGTDVLLITVMSIRQKEEATKANLAHMERQLAEMQRKNKSPSEKNPIKRRIARLRTERDQWPETIADVLTHWLLSLPSDPSGPLPTLPQEVKNQIPASLSNTRIARIEQEAYKKIQEKMKEEAAHNAQRSSHSSRRYA</sequence>
<keyword evidence="3" id="KW-1185">Reference proteome</keyword>
<evidence type="ECO:0000313" key="3">
    <source>
        <dbReference type="Proteomes" id="UP001273166"/>
    </source>
</evidence>
<accession>A0AAJ0GS89</accession>
<proteinExistence type="predicted"/>
<dbReference type="EMBL" id="JAUDZG010000004">
    <property type="protein sequence ID" value="KAK3305212.1"/>
    <property type="molecule type" value="Genomic_DNA"/>
</dbReference>
<evidence type="ECO:0000313" key="2">
    <source>
        <dbReference type="EMBL" id="KAK3305212.1"/>
    </source>
</evidence>